<dbReference type="Proteomes" id="UP000805193">
    <property type="component" value="Unassembled WGS sequence"/>
</dbReference>
<protein>
    <submittedName>
        <fullName evidence="1">Uncharacterized protein</fullName>
    </submittedName>
</protein>
<name>A0AC60P1L6_IXOPE</name>
<organism evidence="1 2">
    <name type="scientific">Ixodes persulcatus</name>
    <name type="common">Taiga tick</name>
    <dbReference type="NCBI Taxonomy" id="34615"/>
    <lineage>
        <taxon>Eukaryota</taxon>
        <taxon>Metazoa</taxon>
        <taxon>Ecdysozoa</taxon>
        <taxon>Arthropoda</taxon>
        <taxon>Chelicerata</taxon>
        <taxon>Arachnida</taxon>
        <taxon>Acari</taxon>
        <taxon>Parasitiformes</taxon>
        <taxon>Ixodida</taxon>
        <taxon>Ixodoidea</taxon>
        <taxon>Ixodidae</taxon>
        <taxon>Ixodinae</taxon>
        <taxon>Ixodes</taxon>
    </lineage>
</organism>
<gene>
    <name evidence="1" type="ORF">HPB47_009540</name>
</gene>
<reference evidence="1 2" key="1">
    <citation type="journal article" date="2020" name="Cell">
        <title>Large-Scale Comparative Analyses of Tick Genomes Elucidate Their Genetic Diversity and Vector Capacities.</title>
        <authorList>
            <consortium name="Tick Genome and Microbiome Consortium (TIGMIC)"/>
            <person name="Jia N."/>
            <person name="Wang J."/>
            <person name="Shi W."/>
            <person name="Du L."/>
            <person name="Sun Y."/>
            <person name="Zhan W."/>
            <person name="Jiang J.F."/>
            <person name="Wang Q."/>
            <person name="Zhang B."/>
            <person name="Ji P."/>
            <person name="Bell-Sakyi L."/>
            <person name="Cui X.M."/>
            <person name="Yuan T.T."/>
            <person name="Jiang B.G."/>
            <person name="Yang W.F."/>
            <person name="Lam T.T."/>
            <person name="Chang Q.C."/>
            <person name="Ding S.J."/>
            <person name="Wang X.J."/>
            <person name="Zhu J.G."/>
            <person name="Ruan X.D."/>
            <person name="Zhao L."/>
            <person name="Wei J.T."/>
            <person name="Ye R.Z."/>
            <person name="Que T.C."/>
            <person name="Du C.H."/>
            <person name="Zhou Y.H."/>
            <person name="Cheng J.X."/>
            <person name="Dai P.F."/>
            <person name="Guo W.B."/>
            <person name="Han X.H."/>
            <person name="Huang E.J."/>
            <person name="Li L.F."/>
            <person name="Wei W."/>
            <person name="Gao Y.C."/>
            <person name="Liu J.Z."/>
            <person name="Shao H.Z."/>
            <person name="Wang X."/>
            <person name="Wang C.C."/>
            <person name="Yang T.C."/>
            <person name="Huo Q.B."/>
            <person name="Li W."/>
            <person name="Chen H.Y."/>
            <person name="Chen S.E."/>
            <person name="Zhou L.G."/>
            <person name="Ni X.B."/>
            <person name="Tian J.H."/>
            <person name="Sheng Y."/>
            <person name="Liu T."/>
            <person name="Pan Y.S."/>
            <person name="Xia L.Y."/>
            <person name="Li J."/>
            <person name="Zhao F."/>
            <person name="Cao W.C."/>
        </authorList>
    </citation>
    <scope>NUCLEOTIDE SEQUENCE [LARGE SCALE GENOMIC DNA]</scope>
    <source>
        <strain evidence="1">Iper-2018</strain>
    </source>
</reference>
<evidence type="ECO:0000313" key="1">
    <source>
        <dbReference type="EMBL" id="KAG0413299.1"/>
    </source>
</evidence>
<sequence length="277" mass="29117">MAIPHQESHNNCCVVGCNSMYKGLHGTKLYGFPSKPYEAECRKAWVRLVCRGRSGLSSCSGFGAPQTSTSMFGASTPQQAFGSGMFGATSTAFGQPRPQFGLFGATATPTGGGLFGQPQSTGLFSQTATPTARSGLFGTSAFGAGPATSGTTIKFKALTGTDTMMKNGVSSTINTSHQCITCMKEYENKSLEELRLEDYAANRKGSQAPGMVGFGATAQQSSIFSAPVSQHSAFNFGANQNKSLFGTSNTATVWTACCYGTVWSECHYHSASGIHWI</sequence>
<accession>A0AC60P1L6</accession>
<proteinExistence type="predicted"/>
<comment type="caution">
    <text evidence="1">The sequence shown here is derived from an EMBL/GenBank/DDBJ whole genome shotgun (WGS) entry which is preliminary data.</text>
</comment>
<evidence type="ECO:0000313" key="2">
    <source>
        <dbReference type="Proteomes" id="UP000805193"/>
    </source>
</evidence>
<keyword evidence="2" id="KW-1185">Reference proteome</keyword>
<dbReference type="EMBL" id="JABSTQ010011274">
    <property type="protein sequence ID" value="KAG0413299.1"/>
    <property type="molecule type" value="Genomic_DNA"/>
</dbReference>